<gene>
    <name evidence="3" type="ORF">DXB93_14330</name>
</gene>
<feature type="compositionally biased region" description="Low complexity" evidence="1">
    <location>
        <begin position="226"/>
        <end position="239"/>
    </location>
</feature>
<evidence type="ECO:0000313" key="4">
    <source>
        <dbReference type="Proteomes" id="UP000261032"/>
    </source>
</evidence>
<evidence type="ECO:0000256" key="1">
    <source>
        <dbReference type="SAM" id="MobiDB-lite"/>
    </source>
</evidence>
<proteinExistence type="predicted"/>
<feature type="transmembrane region" description="Helical" evidence="2">
    <location>
        <begin position="12"/>
        <end position="32"/>
    </location>
</feature>
<dbReference type="PROSITE" id="PS51257">
    <property type="entry name" value="PROKAR_LIPOPROTEIN"/>
    <property type="match status" value="1"/>
</dbReference>
<dbReference type="EMBL" id="QUSL01000027">
    <property type="protein sequence ID" value="RGD81495.1"/>
    <property type="molecule type" value="Genomic_DNA"/>
</dbReference>
<protein>
    <recommendedName>
        <fullName evidence="5">DUF5011 domain-containing protein</fullName>
    </recommendedName>
</protein>
<dbReference type="Gene3D" id="2.60.40.10">
    <property type="entry name" value="Immunoglobulins"/>
    <property type="match status" value="1"/>
</dbReference>
<reference evidence="3 4" key="1">
    <citation type="submission" date="2018-08" db="EMBL/GenBank/DDBJ databases">
        <title>A genome reference for cultivated species of the human gut microbiota.</title>
        <authorList>
            <person name="Zou Y."/>
            <person name="Xue W."/>
            <person name="Luo G."/>
        </authorList>
    </citation>
    <scope>NUCLEOTIDE SEQUENCE [LARGE SCALE GENOMIC DNA]</scope>
    <source>
        <strain evidence="3 4">OM06-4</strain>
    </source>
</reference>
<organism evidence="3 4">
    <name type="scientific">Thomasclavelia ramosa</name>
    <dbReference type="NCBI Taxonomy" id="1547"/>
    <lineage>
        <taxon>Bacteria</taxon>
        <taxon>Bacillati</taxon>
        <taxon>Bacillota</taxon>
        <taxon>Erysipelotrichia</taxon>
        <taxon>Erysipelotrichales</taxon>
        <taxon>Coprobacillaceae</taxon>
        <taxon>Thomasclavelia</taxon>
    </lineage>
</organism>
<dbReference type="AlphaFoldDB" id="A0A3E3EA49"/>
<keyword evidence="2" id="KW-0472">Membrane</keyword>
<sequence>MCLKLKGRINRTLLVIFIVLNLFFTVGCTKTYTMNDVNFKKDLIIDLNSKSSLFTLIHDIDGIKPTKENIKNNTFSFRNISIKYDNFDTSKEGIYNVTFSTNDPDTKSFTKLIEVADISKPRIKLRENKITVFSDEIDSIDYYKYVSYSDNSSDELTCIIESDEVKNKAGEYEVLIKVYDKAKNTAKKKIKVIVKERSAESQIQTSKDNDSSGDRDDRHDAVDEGSSSNHKSENNSSNNFADRPSATNPSQYNKYFSGNSIDIYNAACSYAESIYSSGKAKGYEVMPDGSGFNVTFS</sequence>
<evidence type="ECO:0000256" key="2">
    <source>
        <dbReference type="SAM" id="Phobius"/>
    </source>
</evidence>
<keyword evidence="2" id="KW-0812">Transmembrane</keyword>
<feature type="region of interest" description="Disordered" evidence="1">
    <location>
        <begin position="198"/>
        <end position="248"/>
    </location>
</feature>
<accession>A0A3E3EA49</accession>
<comment type="caution">
    <text evidence="3">The sequence shown here is derived from an EMBL/GenBank/DDBJ whole genome shotgun (WGS) entry which is preliminary data.</text>
</comment>
<feature type="compositionally biased region" description="Basic and acidic residues" evidence="1">
    <location>
        <begin position="207"/>
        <end position="222"/>
    </location>
</feature>
<keyword evidence="2" id="KW-1133">Transmembrane helix</keyword>
<dbReference type="InterPro" id="IPR013783">
    <property type="entry name" value="Ig-like_fold"/>
</dbReference>
<evidence type="ECO:0000313" key="3">
    <source>
        <dbReference type="EMBL" id="RGD81495.1"/>
    </source>
</evidence>
<dbReference type="Proteomes" id="UP000261032">
    <property type="component" value="Unassembled WGS sequence"/>
</dbReference>
<name>A0A3E3EA49_9FIRM</name>
<evidence type="ECO:0008006" key="5">
    <source>
        <dbReference type="Google" id="ProtNLM"/>
    </source>
</evidence>